<organism evidence="3 4">
    <name type="scientific">Rosistilla ulvae</name>
    <dbReference type="NCBI Taxonomy" id="1930277"/>
    <lineage>
        <taxon>Bacteria</taxon>
        <taxon>Pseudomonadati</taxon>
        <taxon>Planctomycetota</taxon>
        <taxon>Planctomycetia</taxon>
        <taxon>Pirellulales</taxon>
        <taxon>Pirellulaceae</taxon>
        <taxon>Rosistilla</taxon>
    </lineage>
</organism>
<evidence type="ECO:0000313" key="4">
    <source>
        <dbReference type="Proteomes" id="UP000319557"/>
    </source>
</evidence>
<evidence type="ECO:0000313" key="3">
    <source>
        <dbReference type="EMBL" id="QDS87978.1"/>
    </source>
</evidence>
<accession>A0A517LZD2</accession>
<feature type="compositionally biased region" description="Low complexity" evidence="1">
    <location>
        <begin position="16"/>
        <end position="25"/>
    </location>
</feature>
<dbReference type="Pfam" id="PF06439">
    <property type="entry name" value="3keto-disac_hyd"/>
    <property type="match status" value="2"/>
</dbReference>
<feature type="region of interest" description="Disordered" evidence="1">
    <location>
        <begin position="1"/>
        <end position="25"/>
    </location>
</feature>
<dbReference type="Proteomes" id="UP000319557">
    <property type="component" value="Chromosome"/>
</dbReference>
<evidence type="ECO:0000259" key="2">
    <source>
        <dbReference type="Pfam" id="PF06439"/>
    </source>
</evidence>
<feature type="domain" description="3-keto-alpha-glucoside-1,2-lyase/3-keto-2-hydroxy-glucal hydratase" evidence="2">
    <location>
        <begin position="77"/>
        <end position="271"/>
    </location>
</feature>
<keyword evidence="4" id="KW-1185">Reference proteome</keyword>
<dbReference type="GO" id="GO:0016787">
    <property type="term" value="F:hydrolase activity"/>
    <property type="evidence" value="ECO:0007669"/>
    <property type="project" value="InterPro"/>
</dbReference>
<dbReference type="KEGG" id="ruv:EC9_21630"/>
<dbReference type="EMBL" id="CP036261">
    <property type="protein sequence ID" value="QDS87978.1"/>
    <property type="molecule type" value="Genomic_DNA"/>
</dbReference>
<proteinExistence type="predicted"/>
<dbReference type="InterPro" id="IPR010496">
    <property type="entry name" value="AL/BT2_dom"/>
</dbReference>
<dbReference type="Gene3D" id="2.60.120.560">
    <property type="entry name" value="Exo-inulinase, domain 1"/>
    <property type="match status" value="2"/>
</dbReference>
<protein>
    <recommendedName>
        <fullName evidence="2">3-keto-alpha-glucoside-1,2-lyase/3-keto-2-hydroxy-glucal hydratase domain-containing protein</fullName>
    </recommendedName>
</protein>
<feature type="domain" description="3-keto-alpha-glucoside-1,2-lyase/3-keto-2-hydroxy-glucal hydratase" evidence="2">
    <location>
        <begin position="292"/>
        <end position="509"/>
    </location>
</feature>
<gene>
    <name evidence="3" type="ORF">EC9_21630</name>
</gene>
<dbReference type="AlphaFoldDB" id="A0A517LZD2"/>
<dbReference type="OrthoDB" id="257393at2"/>
<evidence type="ECO:0000256" key="1">
    <source>
        <dbReference type="SAM" id="MobiDB-lite"/>
    </source>
</evidence>
<dbReference type="RefSeq" id="WP_145344771.1">
    <property type="nucleotide sequence ID" value="NZ_CP036261.1"/>
</dbReference>
<name>A0A517LZD2_9BACT</name>
<reference evidence="3 4" key="1">
    <citation type="submission" date="2019-02" db="EMBL/GenBank/DDBJ databases">
        <title>Deep-cultivation of Planctomycetes and their phenomic and genomic characterization uncovers novel biology.</title>
        <authorList>
            <person name="Wiegand S."/>
            <person name="Jogler M."/>
            <person name="Boedeker C."/>
            <person name="Pinto D."/>
            <person name="Vollmers J."/>
            <person name="Rivas-Marin E."/>
            <person name="Kohn T."/>
            <person name="Peeters S.H."/>
            <person name="Heuer A."/>
            <person name="Rast P."/>
            <person name="Oberbeckmann S."/>
            <person name="Bunk B."/>
            <person name="Jeske O."/>
            <person name="Meyerdierks A."/>
            <person name="Storesund J.E."/>
            <person name="Kallscheuer N."/>
            <person name="Luecker S."/>
            <person name="Lage O.M."/>
            <person name="Pohl T."/>
            <person name="Merkel B.J."/>
            <person name="Hornburger P."/>
            <person name="Mueller R.-W."/>
            <person name="Bruemmer F."/>
            <person name="Labrenz M."/>
            <person name="Spormann A.M."/>
            <person name="Op den Camp H."/>
            <person name="Overmann J."/>
            <person name="Amann R."/>
            <person name="Jetten M.S.M."/>
            <person name="Mascher T."/>
            <person name="Medema M.H."/>
            <person name="Devos D.P."/>
            <person name="Kaster A.-K."/>
            <person name="Ovreas L."/>
            <person name="Rohde M."/>
            <person name="Galperin M.Y."/>
            <person name="Jogler C."/>
        </authorList>
    </citation>
    <scope>NUCLEOTIDE SEQUENCE [LARGE SCALE GENOMIC DNA]</scope>
    <source>
        <strain evidence="3 4">EC9</strain>
    </source>
</reference>
<sequence length="513" mass="56616">MNRFRIPGVSLPPAPHSASTSPTKSSWLGKLTSLKRWQFAWLYISLVAGSAIAKEAKPDPNVTAAQAVAARLTDAATWTELFNGKDLTGWQGDTKGYVAQDGVLVCQKGAKLLLSEKEYGDFAFQFEFKLEPSGNNGIGIRVPAGGHPSTDGMEIQILDHDGDKYNAQIDLGNGKTQRINKLKPWQVHGSVYGIFPAKTGYLKPVGQWNTQTIVAIEDHIIVILNGAVIVDVFLDDQMPIDGKSHPGKDVRKGHLVLSGHNDHVEFRNLKIADYSVSPPIATSKVDNTPPPGFVSLFNGKDLSGWKGLADGNANRRRALAGKELEAAQAAADEVMRAHWSVVDGVLTYDGKGQSLCTDKDYGDFEMYIDWKIPPGADSGLYLRGTPQVQIWDPWDPRVKPGQSPPADALAWVAAYRNGRNLGSGGLWNNKRWRNAPTTLADNPPGQWNTFFIRMVGEKVSIWLNKKLIVDRVALENYWDKTGKEPLARADQIELQHHGSELFFKNIYLRELPY</sequence>